<gene>
    <name evidence="3" type="ordered locus">Rxyl_0433</name>
</gene>
<dbReference type="GO" id="GO:0030077">
    <property type="term" value="C:plasma membrane light-harvesting complex"/>
    <property type="evidence" value="ECO:0007669"/>
    <property type="project" value="InterPro"/>
</dbReference>
<feature type="domain" description="PRC-barrel" evidence="2">
    <location>
        <begin position="45"/>
        <end position="106"/>
    </location>
</feature>
<name>Q1AYX1_RUBXD</name>
<dbReference type="EMBL" id="CP000386">
    <property type="protein sequence ID" value="ABG03407.1"/>
    <property type="molecule type" value="Genomic_DNA"/>
</dbReference>
<dbReference type="GO" id="GO:0019684">
    <property type="term" value="P:photosynthesis, light reaction"/>
    <property type="evidence" value="ECO:0007669"/>
    <property type="project" value="InterPro"/>
</dbReference>
<evidence type="ECO:0000256" key="1">
    <source>
        <dbReference type="SAM" id="MobiDB-lite"/>
    </source>
</evidence>
<proteinExistence type="predicted"/>
<evidence type="ECO:0000313" key="3">
    <source>
        <dbReference type="EMBL" id="ABG03407.1"/>
    </source>
</evidence>
<dbReference type="Pfam" id="PF05239">
    <property type="entry name" value="PRC"/>
    <property type="match status" value="1"/>
</dbReference>
<reference evidence="3 4" key="1">
    <citation type="submission" date="2006-06" db="EMBL/GenBank/DDBJ databases">
        <title>Complete sequence of Rubrobacter xylanophilus DSM 9941.</title>
        <authorList>
            <consortium name="US DOE Joint Genome Institute"/>
            <person name="Copeland A."/>
            <person name="Lucas S."/>
            <person name="Lapidus A."/>
            <person name="Barry K."/>
            <person name="Detter J.C."/>
            <person name="Glavina del Rio T."/>
            <person name="Hammon N."/>
            <person name="Israni S."/>
            <person name="Dalin E."/>
            <person name="Tice H."/>
            <person name="Pitluck S."/>
            <person name="Munk A.C."/>
            <person name="Brettin T."/>
            <person name="Bruce D."/>
            <person name="Han C."/>
            <person name="Tapia R."/>
            <person name="Gilna P."/>
            <person name="Schmutz J."/>
            <person name="Larimer F."/>
            <person name="Land M."/>
            <person name="Hauser L."/>
            <person name="Kyrpides N."/>
            <person name="Lykidis A."/>
            <person name="da Costa M.S."/>
            <person name="Rainey F.A."/>
            <person name="Empadinhas N."/>
            <person name="Jolivet E."/>
            <person name="Battista J.R."/>
            <person name="Richardson P."/>
        </authorList>
    </citation>
    <scope>NUCLEOTIDE SEQUENCE [LARGE SCALE GENOMIC DNA]</scope>
    <source>
        <strain evidence="4">DSM 9941 / NBRC 16129 / PRD-1</strain>
    </source>
</reference>
<evidence type="ECO:0000259" key="2">
    <source>
        <dbReference type="Pfam" id="PF05239"/>
    </source>
</evidence>
<dbReference type="Gene3D" id="3.90.50.10">
    <property type="entry name" value="Photosynthetic Reaction Center, subunit H, domain 2"/>
    <property type="match status" value="1"/>
</dbReference>
<dbReference type="InterPro" id="IPR011033">
    <property type="entry name" value="PRC_barrel-like_sf"/>
</dbReference>
<dbReference type="HOGENOM" id="CLU_1757476_0_0_11"/>
<sequence>MEVWPPAKPGKLRGEGASQGKEARALAGEEELVRIGEFEGELDEEWREVRGRKVLDHAGEEVGRVEDAYVWARVPAVHLLRVSAADGEDRLIPVDAVTGVDEEGVRVEQGRAKILEGPRYGKEEVPDAEARRAAFEHYGYADQLSLGG</sequence>
<dbReference type="KEGG" id="rxy:Rxyl_0433"/>
<dbReference type="InterPro" id="IPR027275">
    <property type="entry name" value="PRC-brl_dom"/>
</dbReference>
<dbReference type="AlphaFoldDB" id="Q1AYX1"/>
<dbReference type="Proteomes" id="UP000006637">
    <property type="component" value="Chromosome"/>
</dbReference>
<dbReference type="SUPFAM" id="SSF50346">
    <property type="entry name" value="PRC-barrel domain"/>
    <property type="match status" value="1"/>
</dbReference>
<feature type="region of interest" description="Disordered" evidence="1">
    <location>
        <begin position="1"/>
        <end position="26"/>
    </location>
</feature>
<evidence type="ECO:0000313" key="4">
    <source>
        <dbReference type="Proteomes" id="UP000006637"/>
    </source>
</evidence>
<accession>Q1AYX1</accession>
<keyword evidence="4" id="KW-1185">Reference proteome</keyword>
<protein>
    <recommendedName>
        <fullName evidence="2">PRC-barrel domain-containing protein</fullName>
    </recommendedName>
</protein>
<organism evidence="3 4">
    <name type="scientific">Rubrobacter xylanophilus (strain DSM 9941 / JCM 11954 / NBRC 16129 / PRD-1)</name>
    <dbReference type="NCBI Taxonomy" id="266117"/>
    <lineage>
        <taxon>Bacteria</taxon>
        <taxon>Bacillati</taxon>
        <taxon>Actinomycetota</taxon>
        <taxon>Rubrobacteria</taxon>
        <taxon>Rubrobacterales</taxon>
        <taxon>Rubrobacteraceae</taxon>
        <taxon>Rubrobacter</taxon>
    </lineage>
</organism>
<dbReference type="InterPro" id="IPR014747">
    <property type="entry name" value="Bac_photo_RC_H_C"/>
</dbReference>